<proteinExistence type="predicted"/>
<gene>
    <name evidence="3" type="primary">LOC115400969</name>
</gene>
<keyword evidence="2" id="KW-0732">Signal</keyword>
<dbReference type="RefSeq" id="XP_029964924.1">
    <property type="nucleotide sequence ID" value="XM_030109064.1"/>
</dbReference>
<dbReference type="Gene3D" id="2.60.40.10">
    <property type="entry name" value="Immunoglobulins"/>
    <property type="match status" value="1"/>
</dbReference>
<feature type="chain" id="PRO_5025653391" evidence="2">
    <location>
        <begin position="28"/>
        <end position="175"/>
    </location>
</feature>
<feature type="compositionally biased region" description="Basic and acidic residues" evidence="1">
    <location>
        <begin position="164"/>
        <end position="175"/>
    </location>
</feature>
<dbReference type="Proteomes" id="UP000472267">
    <property type="component" value="Chromosome 14"/>
</dbReference>
<reference evidence="3" key="3">
    <citation type="submission" date="2025-09" db="UniProtKB">
        <authorList>
            <consortium name="Ensembl"/>
        </authorList>
    </citation>
    <scope>IDENTIFICATION</scope>
</reference>
<dbReference type="GO" id="GO:0045059">
    <property type="term" value="P:positive thymic T cell selection"/>
    <property type="evidence" value="ECO:0007669"/>
    <property type="project" value="TreeGrafter"/>
</dbReference>
<evidence type="ECO:0000256" key="2">
    <source>
        <dbReference type="SAM" id="SignalP"/>
    </source>
</evidence>
<feature type="region of interest" description="Disordered" evidence="1">
    <location>
        <begin position="133"/>
        <end position="175"/>
    </location>
</feature>
<evidence type="ECO:0000313" key="3">
    <source>
        <dbReference type="Ensembl" id="ENSSFAP00005042382.1"/>
    </source>
</evidence>
<sequence length="175" mass="19358">MKRLLFSHACVLLLWTWTACVNTGADATITVREVYDGIELTCPTGLTFSKTDKNTLHLPYKDEKSGEYTCVNATHENSPQDISIYVKFRTCDNCIELDTSSIAGLAIGEVVATAVVGVAVYLFASVVRSGVATPSSKRSDRLPPRPREPIGASSDPYQRLNFRSPKDEYDKIHRK</sequence>
<dbReference type="Ensembl" id="ENSSFAT00005043918.1">
    <property type="protein sequence ID" value="ENSSFAP00005042382.1"/>
    <property type="gene ID" value="ENSSFAG00005021039.1"/>
</dbReference>
<dbReference type="GeneID" id="115400969"/>
<dbReference type="GO" id="GO:0007166">
    <property type="term" value="P:cell surface receptor signaling pathway"/>
    <property type="evidence" value="ECO:0007669"/>
    <property type="project" value="TreeGrafter"/>
</dbReference>
<feature type="signal peptide" evidence="2">
    <location>
        <begin position="1"/>
        <end position="27"/>
    </location>
</feature>
<protein>
    <submittedName>
        <fullName evidence="3">T-cell surface glycoprotein CD3 delta chain-like</fullName>
    </submittedName>
</protein>
<dbReference type="InParanoid" id="A0A672IMT8"/>
<name>A0A672IMT8_SALFA</name>
<reference evidence="3" key="1">
    <citation type="submission" date="2019-06" db="EMBL/GenBank/DDBJ databases">
        <authorList>
            <consortium name="Wellcome Sanger Institute Data Sharing"/>
        </authorList>
    </citation>
    <scope>NUCLEOTIDE SEQUENCE [LARGE SCALE GENOMIC DNA]</scope>
</reference>
<dbReference type="PANTHER" id="PTHR10570:SF8">
    <property type="entry name" value="T-CELL SURFACE GLYCOPROTEIN CD3 GAMMA CHAIN"/>
    <property type="match status" value="1"/>
</dbReference>
<dbReference type="OMA" id="QPLKYKR"/>
<dbReference type="Pfam" id="PF16681">
    <property type="entry name" value="Ig_5"/>
    <property type="match status" value="1"/>
</dbReference>
<dbReference type="PROSITE" id="PS51257">
    <property type="entry name" value="PROKAR_LIPOPROTEIN"/>
    <property type="match status" value="1"/>
</dbReference>
<dbReference type="InterPro" id="IPR015484">
    <property type="entry name" value="CD3_esu/gsu/dsu"/>
</dbReference>
<dbReference type="GO" id="GO:0042105">
    <property type="term" value="C:alpha-beta T cell receptor complex"/>
    <property type="evidence" value="ECO:0007669"/>
    <property type="project" value="TreeGrafter"/>
</dbReference>
<dbReference type="PANTHER" id="PTHR10570">
    <property type="entry name" value="T-CELL SURFACE GLYCOPROTEIN CD3 GAMMA CHAIN / DELTA CHAIN"/>
    <property type="match status" value="1"/>
</dbReference>
<feature type="compositionally biased region" description="Basic and acidic residues" evidence="1">
    <location>
        <begin position="137"/>
        <end position="148"/>
    </location>
</feature>
<organism evidence="3 4">
    <name type="scientific">Salarias fasciatus</name>
    <name type="common">Jewelled blenny</name>
    <name type="synonym">Blennius fasciatus</name>
    <dbReference type="NCBI Taxonomy" id="181472"/>
    <lineage>
        <taxon>Eukaryota</taxon>
        <taxon>Metazoa</taxon>
        <taxon>Chordata</taxon>
        <taxon>Craniata</taxon>
        <taxon>Vertebrata</taxon>
        <taxon>Euteleostomi</taxon>
        <taxon>Actinopterygii</taxon>
        <taxon>Neopterygii</taxon>
        <taxon>Teleostei</taxon>
        <taxon>Neoteleostei</taxon>
        <taxon>Acanthomorphata</taxon>
        <taxon>Ovalentaria</taxon>
        <taxon>Blenniimorphae</taxon>
        <taxon>Blenniiformes</taxon>
        <taxon>Blennioidei</taxon>
        <taxon>Blenniidae</taxon>
        <taxon>Salariinae</taxon>
        <taxon>Salarias</taxon>
    </lineage>
</organism>
<dbReference type="AlphaFoldDB" id="A0A672IMT8"/>
<dbReference type="GO" id="GO:0009897">
    <property type="term" value="C:external side of plasma membrane"/>
    <property type="evidence" value="ECO:0007669"/>
    <property type="project" value="TreeGrafter"/>
</dbReference>
<evidence type="ECO:0000256" key="1">
    <source>
        <dbReference type="SAM" id="MobiDB-lite"/>
    </source>
</evidence>
<evidence type="ECO:0000313" key="4">
    <source>
        <dbReference type="Proteomes" id="UP000472267"/>
    </source>
</evidence>
<dbReference type="GO" id="GO:0004888">
    <property type="term" value="F:transmembrane signaling receptor activity"/>
    <property type="evidence" value="ECO:0007669"/>
    <property type="project" value="TreeGrafter"/>
</dbReference>
<dbReference type="InterPro" id="IPR013783">
    <property type="entry name" value="Ig-like_fold"/>
</dbReference>
<accession>A0A672IMT8</accession>
<reference evidence="3" key="2">
    <citation type="submission" date="2025-08" db="UniProtKB">
        <authorList>
            <consortium name="Ensembl"/>
        </authorList>
    </citation>
    <scope>IDENTIFICATION</scope>
</reference>
<dbReference type="RefSeq" id="XP_029964923.1">
    <property type="nucleotide sequence ID" value="XM_030109063.1"/>
</dbReference>
<dbReference type="OrthoDB" id="8941324at2759"/>
<keyword evidence="4" id="KW-1185">Reference proteome</keyword>